<dbReference type="OrthoDB" id="10620084at2759"/>
<dbReference type="RefSeq" id="XP_019009787.1">
    <property type="nucleotide sequence ID" value="XM_019157069.1"/>
</dbReference>
<reference evidence="3" key="3">
    <citation type="submission" date="2016-07" db="EMBL/GenBank/DDBJ databases">
        <title>Evolution of pathogenesis and genome organization in the Tremellales.</title>
        <authorList>
            <person name="Cuomo C."/>
            <person name="Litvintseva A."/>
            <person name="Heitman J."/>
            <person name="Chen Y."/>
            <person name="Sun S."/>
            <person name="Springer D."/>
            <person name="Dromer F."/>
            <person name="Young S."/>
            <person name="Zeng Q."/>
            <person name="Chapman S."/>
            <person name="Gujja S."/>
            <person name="Saif S."/>
            <person name="Birren B."/>
        </authorList>
    </citation>
    <scope>NUCLEOTIDE SEQUENCE</scope>
    <source>
        <strain evidence="3">CBS 10737</strain>
    </source>
</reference>
<dbReference type="EMBL" id="KI894013">
    <property type="protein sequence ID" value="OCF48568.1"/>
    <property type="molecule type" value="Genomic_DNA"/>
</dbReference>
<reference evidence="3" key="1">
    <citation type="submission" date="2013-07" db="EMBL/GenBank/DDBJ databases">
        <title>The Genome Sequence of Cryptococcus pinus CBS10737.</title>
        <authorList>
            <consortium name="The Broad Institute Genome Sequencing Platform"/>
            <person name="Cuomo C."/>
            <person name="Litvintseva A."/>
            <person name="Chen Y."/>
            <person name="Heitman J."/>
            <person name="Sun S."/>
            <person name="Springer D."/>
            <person name="Dromer F."/>
            <person name="Young S.K."/>
            <person name="Zeng Q."/>
            <person name="Gargeya S."/>
            <person name="Fitzgerald M."/>
            <person name="Abouelleil A."/>
            <person name="Alvarado L."/>
            <person name="Berlin A.M."/>
            <person name="Chapman S.B."/>
            <person name="Dewar J."/>
            <person name="Goldberg J."/>
            <person name="Griggs A."/>
            <person name="Gujja S."/>
            <person name="Hansen M."/>
            <person name="Howarth C."/>
            <person name="Imamovic A."/>
            <person name="Larimer J."/>
            <person name="McCowan C."/>
            <person name="Murphy C."/>
            <person name="Pearson M."/>
            <person name="Priest M."/>
            <person name="Roberts A."/>
            <person name="Saif S."/>
            <person name="Shea T."/>
            <person name="Sykes S."/>
            <person name="Wortman J."/>
            <person name="Nusbaum C."/>
            <person name="Birren B."/>
        </authorList>
    </citation>
    <scope>NUCLEOTIDE SEQUENCE [LARGE SCALE GENOMIC DNA]</scope>
    <source>
        <strain evidence="3">CBS 10737</strain>
    </source>
</reference>
<evidence type="ECO:0000313" key="3">
    <source>
        <dbReference type="EMBL" id="OCF48568.1"/>
    </source>
</evidence>
<evidence type="ECO:0000313" key="4">
    <source>
        <dbReference type="EMBL" id="WWC73143.1"/>
    </source>
</evidence>
<gene>
    <name evidence="3" type="ORF">I206_05347</name>
    <name evidence="4" type="ORF">I206_107109</name>
</gene>
<feature type="coiled-coil region" evidence="1">
    <location>
        <begin position="17"/>
        <end position="107"/>
    </location>
</feature>
<evidence type="ECO:0000313" key="5">
    <source>
        <dbReference type="Proteomes" id="UP000094020"/>
    </source>
</evidence>
<evidence type="ECO:0000256" key="1">
    <source>
        <dbReference type="SAM" id="Coils"/>
    </source>
</evidence>
<dbReference type="AlphaFoldDB" id="A0A1B9HZB0"/>
<reference evidence="4" key="4">
    <citation type="submission" date="2024-02" db="EMBL/GenBank/DDBJ databases">
        <title>Comparative genomics of Cryptococcus and Kwoniella reveals pathogenesis evolution and contrasting modes of karyotype evolution via chromosome fusion or intercentromeric recombination.</title>
        <authorList>
            <person name="Coelho M.A."/>
            <person name="David-Palma M."/>
            <person name="Shea T."/>
            <person name="Bowers K."/>
            <person name="McGinley-Smith S."/>
            <person name="Mohammad A.W."/>
            <person name="Gnirke A."/>
            <person name="Yurkov A.M."/>
            <person name="Nowrousian M."/>
            <person name="Sun S."/>
            <person name="Cuomo C.A."/>
            <person name="Heitman J."/>
        </authorList>
    </citation>
    <scope>NUCLEOTIDE SEQUENCE</scope>
    <source>
        <strain evidence="4">CBS 10737</strain>
    </source>
</reference>
<proteinExistence type="predicted"/>
<accession>A0A1B9HZB0</accession>
<keyword evidence="1" id="KW-0175">Coiled coil</keyword>
<organism evidence="3">
    <name type="scientific">Kwoniella pini CBS 10737</name>
    <dbReference type="NCBI Taxonomy" id="1296096"/>
    <lineage>
        <taxon>Eukaryota</taxon>
        <taxon>Fungi</taxon>
        <taxon>Dikarya</taxon>
        <taxon>Basidiomycota</taxon>
        <taxon>Agaricomycotina</taxon>
        <taxon>Tremellomycetes</taxon>
        <taxon>Tremellales</taxon>
        <taxon>Cryptococcaceae</taxon>
        <taxon>Kwoniella</taxon>
    </lineage>
</organism>
<keyword evidence="5" id="KW-1185">Reference proteome</keyword>
<dbReference type="GeneID" id="30173716"/>
<evidence type="ECO:0000256" key="2">
    <source>
        <dbReference type="SAM" id="MobiDB-lite"/>
    </source>
</evidence>
<reference evidence="4" key="2">
    <citation type="submission" date="2013-07" db="EMBL/GenBank/DDBJ databases">
        <authorList>
            <consortium name="The Broad Institute Genome Sequencing Platform"/>
            <person name="Cuomo C."/>
            <person name="Litvintseva A."/>
            <person name="Chen Y."/>
            <person name="Heitman J."/>
            <person name="Sun S."/>
            <person name="Springer D."/>
            <person name="Dromer F."/>
            <person name="Young S.K."/>
            <person name="Zeng Q."/>
            <person name="Gargeya S."/>
            <person name="Fitzgerald M."/>
            <person name="Abouelleil A."/>
            <person name="Alvarado L."/>
            <person name="Berlin A.M."/>
            <person name="Chapman S.B."/>
            <person name="Dewar J."/>
            <person name="Goldberg J."/>
            <person name="Griggs A."/>
            <person name="Gujja S."/>
            <person name="Hansen M."/>
            <person name="Howarth C."/>
            <person name="Imamovic A."/>
            <person name="Larimer J."/>
            <person name="McCowan C."/>
            <person name="Murphy C."/>
            <person name="Pearson M."/>
            <person name="Priest M."/>
            <person name="Roberts A."/>
            <person name="Saif S."/>
            <person name="Shea T."/>
            <person name="Sykes S."/>
            <person name="Wortman J."/>
            <person name="Nusbaum C."/>
            <person name="Birren B."/>
        </authorList>
    </citation>
    <scope>NUCLEOTIDE SEQUENCE</scope>
    <source>
        <strain evidence="4">CBS 10737</strain>
    </source>
</reference>
<protein>
    <submittedName>
        <fullName evidence="3">Uncharacterized protein</fullName>
    </submittedName>
</protein>
<feature type="compositionally biased region" description="Polar residues" evidence="2">
    <location>
        <begin position="107"/>
        <end position="117"/>
    </location>
</feature>
<dbReference type="Proteomes" id="UP000094020">
    <property type="component" value="Chromosome 10"/>
</dbReference>
<name>A0A1B9HZB0_9TREE</name>
<dbReference type="EMBL" id="CP144528">
    <property type="protein sequence ID" value="WWC73143.1"/>
    <property type="molecule type" value="Genomic_DNA"/>
</dbReference>
<feature type="region of interest" description="Disordered" evidence="2">
    <location>
        <begin position="107"/>
        <end position="127"/>
    </location>
</feature>
<dbReference type="KEGG" id="kpin:30173716"/>
<sequence>MDPDSNTDVANTPNDQLVSILNRLSMLEQQLEQSEEKTERIELLVKTQESQIIHMQKRNAELENKFKIEKEVNTVLDQRYRQLNDNFVILKNQIQRLEEIVASIKTKSNGSENNNNPEDVDKEDKETNSRILAIKNAGEYTISQIRKLRKDYLKEECKIDLAFQALYKAEKEALGVIKKEKQVLEEAKNIRKKRN</sequence>